<comment type="caution">
    <text evidence="2">The sequence shown here is derived from an EMBL/GenBank/DDBJ whole genome shotgun (WGS) entry which is preliminary data.</text>
</comment>
<sequence>MLTRRTNVRAELERADGGGGTTAGARDSGDDAPSETRIELWRKPVKTGGLNEFARVEERLRTLAECEHIDAVAVKTWDRYVDTAEGSRDDEGPRATLERLRRYTGRDAKLESEGSPAYHPRIAGRGRLGPRTDAARIPRAALVEFEDGSITNVTLADERTGCLTERLKQIAERGGSQADSDLTPE</sequence>
<dbReference type="Pfam" id="PF20575">
    <property type="entry name" value="HTH_63"/>
    <property type="match status" value="1"/>
</dbReference>
<accession>A0ABD6DVP1</accession>
<organism evidence="2 3">
    <name type="scientific">Halobellus litoreus</name>
    <dbReference type="NCBI Taxonomy" id="755310"/>
    <lineage>
        <taxon>Archaea</taxon>
        <taxon>Methanobacteriati</taxon>
        <taxon>Methanobacteriota</taxon>
        <taxon>Stenosarchaea group</taxon>
        <taxon>Halobacteria</taxon>
        <taxon>Halobacteriales</taxon>
        <taxon>Haloferacaceae</taxon>
        <taxon>Halobellus</taxon>
    </lineage>
</organism>
<feature type="region of interest" description="Disordered" evidence="1">
    <location>
        <begin position="107"/>
        <end position="130"/>
    </location>
</feature>
<dbReference type="AlphaFoldDB" id="A0ABD6DVP1"/>
<reference evidence="2 3" key="1">
    <citation type="journal article" date="2019" name="Int. J. Syst. Evol. Microbiol.">
        <title>The Global Catalogue of Microorganisms (GCM) 10K type strain sequencing project: providing services to taxonomists for standard genome sequencing and annotation.</title>
        <authorList>
            <consortium name="The Broad Institute Genomics Platform"/>
            <consortium name="The Broad Institute Genome Sequencing Center for Infectious Disease"/>
            <person name="Wu L."/>
            <person name="Ma J."/>
        </authorList>
    </citation>
    <scope>NUCLEOTIDE SEQUENCE [LARGE SCALE GENOMIC DNA]</scope>
    <source>
        <strain evidence="2 3">CGMCC 1.10387</strain>
    </source>
</reference>
<dbReference type="EMBL" id="JBHUDP010000004">
    <property type="protein sequence ID" value="MFD1686346.1"/>
    <property type="molecule type" value="Genomic_DNA"/>
</dbReference>
<protein>
    <submittedName>
        <fullName evidence="2">HTH domain-containing protein</fullName>
    </submittedName>
</protein>
<evidence type="ECO:0000256" key="1">
    <source>
        <dbReference type="SAM" id="MobiDB-lite"/>
    </source>
</evidence>
<name>A0ABD6DVP1_9EURY</name>
<dbReference type="RefSeq" id="WP_256305374.1">
    <property type="nucleotide sequence ID" value="NZ_JANHAW010000001.1"/>
</dbReference>
<gene>
    <name evidence="2" type="ORF">ACFSAS_12050</name>
</gene>
<evidence type="ECO:0000313" key="3">
    <source>
        <dbReference type="Proteomes" id="UP001597092"/>
    </source>
</evidence>
<feature type="region of interest" description="Disordered" evidence="1">
    <location>
        <begin position="1"/>
        <end position="36"/>
    </location>
</feature>
<dbReference type="InterPro" id="IPR046783">
    <property type="entry name" value="HTH_63"/>
</dbReference>
<proteinExistence type="predicted"/>
<keyword evidence="3" id="KW-1185">Reference proteome</keyword>
<evidence type="ECO:0000313" key="2">
    <source>
        <dbReference type="EMBL" id="MFD1686346.1"/>
    </source>
</evidence>
<dbReference type="Proteomes" id="UP001597092">
    <property type="component" value="Unassembled WGS sequence"/>
</dbReference>